<evidence type="ECO:0000259" key="1">
    <source>
        <dbReference type="Pfam" id="PF00535"/>
    </source>
</evidence>
<dbReference type="PANTHER" id="PTHR22916">
    <property type="entry name" value="GLYCOSYLTRANSFERASE"/>
    <property type="match status" value="1"/>
</dbReference>
<dbReference type="PANTHER" id="PTHR22916:SF3">
    <property type="entry name" value="UDP-GLCNAC:BETAGAL BETA-1,3-N-ACETYLGLUCOSAMINYLTRANSFERASE-LIKE PROTEIN 1"/>
    <property type="match status" value="1"/>
</dbReference>
<evidence type="ECO:0000313" key="3">
    <source>
        <dbReference type="Proteomes" id="UP001354989"/>
    </source>
</evidence>
<dbReference type="Gene3D" id="3.90.550.10">
    <property type="entry name" value="Spore Coat Polysaccharide Biosynthesis Protein SpsA, Chain A"/>
    <property type="match status" value="1"/>
</dbReference>
<dbReference type="InterPro" id="IPR001173">
    <property type="entry name" value="Glyco_trans_2-like"/>
</dbReference>
<dbReference type="EMBL" id="AP025292">
    <property type="protein sequence ID" value="BDC98608.1"/>
    <property type="molecule type" value="Genomic_DNA"/>
</dbReference>
<gene>
    <name evidence="2" type="ORF">PEPS_08890</name>
</gene>
<evidence type="ECO:0000313" key="2">
    <source>
        <dbReference type="EMBL" id="BDC98608.1"/>
    </source>
</evidence>
<dbReference type="Pfam" id="PF00535">
    <property type="entry name" value="Glycos_transf_2"/>
    <property type="match status" value="1"/>
</dbReference>
<feature type="domain" description="Glycosyltransferase 2-like" evidence="1">
    <location>
        <begin position="13"/>
        <end position="135"/>
    </location>
</feature>
<protein>
    <submittedName>
        <fullName evidence="2">Glycosyl transferase</fullName>
    </submittedName>
</protein>
<name>A0ABM7VCX1_9BACT</name>
<dbReference type="Proteomes" id="UP001354989">
    <property type="component" value="Chromosome"/>
</dbReference>
<organism evidence="2 3">
    <name type="scientific">Persicobacter psychrovividus</name>
    <dbReference type="NCBI Taxonomy" id="387638"/>
    <lineage>
        <taxon>Bacteria</taxon>
        <taxon>Pseudomonadati</taxon>
        <taxon>Bacteroidota</taxon>
        <taxon>Cytophagia</taxon>
        <taxon>Cytophagales</taxon>
        <taxon>Persicobacteraceae</taxon>
        <taxon>Persicobacter</taxon>
    </lineage>
</organism>
<dbReference type="SUPFAM" id="SSF53448">
    <property type="entry name" value="Nucleotide-diphospho-sugar transferases"/>
    <property type="match status" value="1"/>
</dbReference>
<dbReference type="RefSeq" id="WP_338397767.1">
    <property type="nucleotide sequence ID" value="NZ_AP025292.1"/>
</dbReference>
<keyword evidence="2" id="KW-0808">Transferase</keyword>
<reference evidence="2 3" key="1">
    <citation type="submission" date="2021-12" db="EMBL/GenBank/DDBJ databases">
        <title>Genome sequencing of bacteria with rrn-lacking chromosome and rrn-plasmid.</title>
        <authorList>
            <person name="Anda M."/>
            <person name="Iwasaki W."/>
        </authorList>
    </citation>
    <scope>NUCLEOTIDE SEQUENCE [LARGE SCALE GENOMIC DNA]</scope>
    <source>
        <strain evidence="2 3">NBRC 101262</strain>
    </source>
</reference>
<sequence length="283" mass="33125">MNKKTENTSPLVTVAMVTYNSSLYVRQAIESVLANKYANIELIISDDCSTDNTWQIITEYNDNRIVTVRHETNIGEYPNRNFCLQMATGKYIIYIDGDDKLNPEGLGSAVKEIEKYKDCGMLISRDYDEYRLFSSEECMRKHYLTNYSMLNLALVYDLINRDFFLRLGGFSTKYKSGDDYARLLMATHYSVLIQPSGLAWWRLSPNSASQKLFKSFSGVSEPFEIKFYFLKMQSYLSNSEVRMAHRKIFYKIYLVIRSLVKRGRIAWIFLLLYKVLKWRGRIV</sequence>
<dbReference type="GO" id="GO:0016740">
    <property type="term" value="F:transferase activity"/>
    <property type="evidence" value="ECO:0007669"/>
    <property type="project" value="UniProtKB-KW"/>
</dbReference>
<keyword evidence="3" id="KW-1185">Reference proteome</keyword>
<accession>A0ABM7VCX1</accession>
<proteinExistence type="predicted"/>
<dbReference type="InterPro" id="IPR029044">
    <property type="entry name" value="Nucleotide-diphossugar_trans"/>
</dbReference>